<reference evidence="5" key="1">
    <citation type="submission" date="2022-09" db="EMBL/GenBank/DDBJ databases">
        <title>Characterization of three MwoI isoschizomers from sequenced genome and metagenomes.</title>
        <authorList>
            <person name="Fomenkov A."/>
            <person name="Xu S.Y."/>
            <person name="Roberts R.J."/>
        </authorList>
    </citation>
    <scope>NUCLEOTIDE SEQUENCE</scope>
    <source>
        <strain evidence="5">DSM 2970</strain>
    </source>
</reference>
<feature type="transmembrane region" description="Helical" evidence="3">
    <location>
        <begin position="30"/>
        <end position="49"/>
    </location>
</feature>
<proteinExistence type="inferred from homology"/>
<dbReference type="InterPro" id="IPR036890">
    <property type="entry name" value="HATPase_C_sf"/>
</dbReference>
<dbReference type="InterPro" id="IPR038770">
    <property type="entry name" value="Na+/solute_symporter_sf"/>
</dbReference>
<dbReference type="PANTHER" id="PTHR42751:SF3">
    <property type="entry name" value="SODIUM_GLUTAMATE SYMPORTER"/>
    <property type="match status" value="1"/>
</dbReference>
<dbReference type="PANTHER" id="PTHR42751">
    <property type="entry name" value="SODIUM/HYDROGEN EXCHANGER FAMILY/TRKA DOMAIN PROTEIN"/>
    <property type="match status" value="1"/>
</dbReference>
<dbReference type="Gene3D" id="3.30.565.10">
    <property type="entry name" value="Histidine kinase-like ATPase, C-terminal domain"/>
    <property type="match status" value="1"/>
</dbReference>
<evidence type="ECO:0000256" key="1">
    <source>
        <dbReference type="ARBA" id="ARBA00005551"/>
    </source>
</evidence>
<dbReference type="InterPro" id="IPR003148">
    <property type="entry name" value="RCK_N"/>
</dbReference>
<feature type="transmembrane region" description="Helical" evidence="3">
    <location>
        <begin position="61"/>
        <end position="85"/>
    </location>
</feature>
<dbReference type="SUPFAM" id="SSF55874">
    <property type="entry name" value="ATPase domain of HSP90 chaperone/DNA topoisomerase II/histidine kinase"/>
    <property type="match status" value="1"/>
</dbReference>
<keyword evidence="3" id="KW-0472">Membrane</keyword>
<gene>
    <name evidence="5" type="ORF">N5910_03900</name>
</gene>
<name>A0A9E7UNP9_METWO</name>
<feature type="transmembrane region" description="Helical" evidence="3">
    <location>
        <begin position="6"/>
        <end position="23"/>
    </location>
</feature>
<feature type="transmembrane region" description="Helical" evidence="3">
    <location>
        <begin position="702"/>
        <end position="724"/>
    </location>
</feature>
<dbReference type="GeneID" id="75106366"/>
<dbReference type="Proteomes" id="UP001065373">
    <property type="component" value="Chromosome"/>
</dbReference>
<dbReference type="SUPFAM" id="SSF55781">
    <property type="entry name" value="GAF domain-like"/>
    <property type="match status" value="1"/>
</dbReference>
<dbReference type="InterPro" id="IPR029016">
    <property type="entry name" value="GAF-like_dom_sf"/>
</dbReference>
<keyword evidence="3" id="KW-0812">Transmembrane</keyword>
<dbReference type="InterPro" id="IPR031621">
    <property type="entry name" value="HisKA_7TM"/>
</dbReference>
<protein>
    <submittedName>
        <fullName evidence="5">NAD-binding protein</fullName>
    </submittedName>
</protein>
<dbReference type="Gene3D" id="3.40.50.720">
    <property type="entry name" value="NAD(P)-binding Rossmann-like Domain"/>
    <property type="match status" value="1"/>
</dbReference>
<dbReference type="PROSITE" id="PS51201">
    <property type="entry name" value="RCK_N"/>
    <property type="match status" value="1"/>
</dbReference>
<dbReference type="Gene3D" id="3.30.450.20">
    <property type="entry name" value="PAS domain"/>
    <property type="match status" value="2"/>
</dbReference>
<evidence type="ECO:0000256" key="2">
    <source>
        <dbReference type="ARBA" id="ARBA00022448"/>
    </source>
</evidence>
<dbReference type="AlphaFoldDB" id="A0A9E7UNP9"/>
<accession>A0A9E7UNP9</accession>
<comment type="similarity">
    <text evidence="1">Belongs to the monovalent cation:proton antiporter 2 (CPA2) transporter (TC 2.A.37) family.</text>
</comment>
<dbReference type="InterPro" id="IPR035965">
    <property type="entry name" value="PAS-like_dom_sf"/>
</dbReference>
<dbReference type="Gene3D" id="1.20.1530.20">
    <property type="match status" value="1"/>
</dbReference>
<dbReference type="Gene3D" id="3.30.450.40">
    <property type="match status" value="1"/>
</dbReference>
<evidence type="ECO:0000259" key="4">
    <source>
        <dbReference type="PROSITE" id="PS51201"/>
    </source>
</evidence>
<dbReference type="Pfam" id="PF07568">
    <property type="entry name" value="HisKA_2"/>
    <property type="match status" value="1"/>
</dbReference>
<keyword evidence="2" id="KW-0813">Transport</keyword>
<dbReference type="SUPFAM" id="SSF55785">
    <property type="entry name" value="PYP-like sensor domain (PAS domain)"/>
    <property type="match status" value="1"/>
</dbReference>
<dbReference type="InterPro" id="IPR003594">
    <property type="entry name" value="HATPase_dom"/>
</dbReference>
<dbReference type="InterPro" id="IPR036291">
    <property type="entry name" value="NAD(P)-bd_dom_sf"/>
</dbReference>
<dbReference type="SUPFAM" id="SSF51735">
    <property type="entry name" value="NAD(P)-binding Rossmann-fold domains"/>
    <property type="match status" value="1"/>
</dbReference>
<dbReference type="InterPro" id="IPR000014">
    <property type="entry name" value="PAS"/>
</dbReference>
<dbReference type="Pfam" id="PF02518">
    <property type="entry name" value="HATPase_c"/>
    <property type="match status" value="1"/>
</dbReference>
<feature type="transmembrane region" description="Helical" evidence="3">
    <location>
        <begin position="675"/>
        <end position="695"/>
    </location>
</feature>
<feature type="transmembrane region" description="Helical" evidence="3">
    <location>
        <begin position="744"/>
        <end position="766"/>
    </location>
</feature>
<dbReference type="GO" id="GO:0006813">
    <property type="term" value="P:potassium ion transport"/>
    <property type="evidence" value="ECO:0007669"/>
    <property type="project" value="InterPro"/>
</dbReference>
<keyword evidence="3" id="KW-1133">Transmembrane helix</keyword>
<dbReference type="InterPro" id="IPR011495">
    <property type="entry name" value="Sig_transdc_His_kin_sub2_dim/P"/>
</dbReference>
<evidence type="ECO:0000256" key="3">
    <source>
        <dbReference type="SAM" id="Phobius"/>
    </source>
</evidence>
<dbReference type="Pfam" id="PF16927">
    <property type="entry name" value="HisKA_7TM"/>
    <property type="match status" value="1"/>
</dbReference>
<organism evidence="5">
    <name type="scientific">Methanothermobacter wolfeii</name>
    <name type="common">Methanobacterium wolfei</name>
    <dbReference type="NCBI Taxonomy" id="145261"/>
    <lineage>
        <taxon>Archaea</taxon>
        <taxon>Methanobacteriati</taxon>
        <taxon>Methanobacteriota</taxon>
        <taxon>Methanomada group</taxon>
        <taxon>Methanobacteria</taxon>
        <taxon>Methanobacteriales</taxon>
        <taxon>Methanobacteriaceae</taxon>
        <taxon>Methanothermobacter</taxon>
    </lineage>
</organism>
<evidence type="ECO:0000313" key="5">
    <source>
        <dbReference type="EMBL" id="UXH32436.1"/>
    </source>
</evidence>
<feature type="transmembrane region" description="Helical" evidence="3">
    <location>
        <begin position="171"/>
        <end position="193"/>
    </location>
</feature>
<feature type="domain" description="RCK N-terminal" evidence="4">
    <location>
        <begin position="797"/>
        <end position="914"/>
    </location>
</feature>
<dbReference type="Pfam" id="PF02254">
    <property type="entry name" value="TrkA_N"/>
    <property type="match status" value="1"/>
</dbReference>
<dbReference type="RefSeq" id="WP_261599814.1">
    <property type="nucleotide sequence ID" value="NZ_CP104550.1"/>
</dbReference>
<dbReference type="EMBL" id="CP104550">
    <property type="protein sequence ID" value="UXH32436.1"/>
    <property type="molecule type" value="Genomic_DNA"/>
</dbReference>
<sequence>MNIYSTLSILAFVLYLIIGTYPLRKERGNLQWSFFLISIAMALWAVSPAVMDALTEPGHAIMIYTLSGIGLCLLPALFLNFALVLSAGDRRMDKAGSLIIIPPIIILFIIISSSMITPAVSMVNGVWQIEIIRNRPLELLLQIYIFGYFGSGITLIWNHARTAPLYHERKISTIIFMTSSLSLIGGWILSSFLPSLDMQTVNLAGQLIGLAGLAGISGMVTLTPPVISPSLAGESIIDKVTDLVILLDPEGRVTRINYRAEAELGIHAGEDWRRFTAEDHQEILEVELEYVKDASRHVKGDYHHELVLIDYVTPGGERIPVKLFISLIKEGPDPVGYSLVAQDQRYTRRLMNRIEKTERSEGVARRRLDEFRVLNEILKDINHSRTPEDLFRTIMKLAGEYLGLPGGWVYIHDGNEPIISGEGSLPLDPSEVLKELGDQSVALVDGFTVAALRHGDETLGFMLFPGQKTNEYDIRLLEAMGTEASSTLKRLFYQEKLVSSLEEKELLLREIHHRVKNNLQVVSSLLNLQSSYIDNPKVVEALKDSQGRVMSMSMIHEKLYRSGNLSDIDVGGYIQGLVRSIMLSYQKPGQRIRLNFDIDDVKLNLDTIMPLGLMVNELVTNAFKYAFPDGGDGEVTVRLKERDGRFILTVADDGVGLPEDFSMDSLTSLGMLLDLGFFLSHLPLIVLAVLGVLLIKLALNSFVGFILGYSARIVVLISLVLAQIGEFSFILSESGLKYGLMDTLTFQAFLSVSLITMALTPFLISLSPRISERVVRSRVHPVIKNGRRYEKPRLKLEDHLIIVGMGITGRRLADLCQEHGIPYIGLDVNPEAVRKARDEGLNVYYGDGTYMSVLRHFNVPEAAVMVVAIADYPSTVHAIHEARALNESMKIIARIRGFENTENLYTAGADFVVSEKREATRRISDEIFSCYGEVCELEE</sequence>
<dbReference type="CDD" id="cd00130">
    <property type="entry name" value="PAS"/>
    <property type="match status" value="1"/>
</dbReference>
<feature type="transmembrane region" description="Helical" evidence="3">
    <location>
        <begin position="97"/>
        <end position="119"/>
    </location>
</feature>
<feature type="transmembrane region" description="Helical" evidence="3">
    <location>
        <begin position="139"/>
        <end position="159"/>
    </location>
</feature>